<gene>
    <name evidence="1" type="ORF">QFC22_001935</name>
</gene>
<name>A0ACC2XGJ0_9TREE</name>
<comment type="caution">
    <text evidence="1">The sequence shown here is derived from an EMBL/GenBank/DDBJ whole genome shotgun (WGS) entry which is preliminary data.</text>
</comment>
<reference evidence="1" key="1">
    <citation type="submission" date="2023-04" db="EMBL/GenBank/DDBJ databases">
        <title>Draft Genome sequencing of Naganishia species isolated from polar environments using Oxford Nanopore Technology.</title>
        <authorList>
            <person name="Leo P."/>
            <person name="Venkateswaran K."/>
        </authorList>
    </citation>
    <scope>NUCLEOTIDE SEQUENCE</scope>
    <source>
        <strain evidence="1">MNA-CCFEE 5425</strain>
    </source>
</reference>
<sequence>MGTAGKAGTFVTDDISIGFVGGVITDDVDVPGDVAVSKSDIDAILHSNTLAKASLKQDAGNTLADIRNANKTPLHQRGIDLLLMASAPPEIASFSRSAPASAASPNSTPYIADLITAARPRYILWSAQDDEVPAGESGYWEREPFGWDSPGNHKEDRFTRAVKLDTFGGPKGAKKFVYAFNLPIQLSKDPVPPAPANSTANPYQKGSRGQKRHALEEQNFIFQNADHKRAKKGAVCSLQIPETACLIAFLCFQLDHLRTRMSAENATHQDIGSKTVHKGINCRKAMYAKSAEAASIESKIAQTRAKSLPMGCGAVGEHFYKHCDNYKPRENLPPITQHECWFCLSNPNVDKSLILAIGNNTYLAMAKGQLIPTNNSGKPPLIPGGGHCLIIPIHHCNTPYALDIEIGQPTIDEIDEVKGKLERLFGEYEAAPVFFELSRQSGRGGHNHVQAVPIPQNRMGELESFLVSEANKQGFQFEKDGAAAVGNLAGRNCFRIDLPGGQKLVHFMRGPFNVQFGREALAKFLNMPDRADWKQCAQSPAEQKQDVQTFKKLYNSFK</sequence>
<keyword evidence="2" id="KW-1185">Reference proteome</keyword>
<accession>A0ACC2XGJ0</accession>
<proteinExistence type="predicted"/>
<dbReference type="EMBL" id="JASBWU010000004">
    <property type="protein sequence ID" value="KAJ9122506.1"/>
    <property type="molecule type" value="Genomic_DNA"/>
</dbReference>
<protein>
    <submittedName>
        <fullName evidence="1">Uncharacterized protein</fullName>
    </submittedName>
</protein>
<evidence type="ECO:0000313" key="1">
    <source>
        <dbReference type="EMBL" id="KAJ9122506.1"/>
    </source>
</evidence>
<organism evidence="1 2">
    <name type="scientific">Naganishia vaughanmartiniae</name>
    <dbReference type="NCBI Taxonomy" id="1424756"/>
    <lineage>
        <taxon>Eukaryota</taxon>
        <taxon>Fungi</taxon>
        <taxon>Dikarya</taxon>
        <taxon>Basidiomycota</taxon>
        <taxon>Agaricomycotina</taxon>
        <taxon>Tremellomycetes</taxon>
        <taxon>Filobasidiales</taxon>
        <taxon>Filobasidiaceae</taxon>
        <taxon>Naganishia</taxon>
    </lineage>
</organism>
<dbReference type="Proteomes" id="UP001243375">
    <property type="component" value="Unassembled WGS sequence"/>
</dbReference>
<evidence type="ECO:0000313" key="2">
    <source>
        <dbReference type="Proteomes" id="UP001243375"/>
    </source>
</evidence>